<reference evidence="2" key="1">
    <citation type="submission" date="2020-05" db="EMBL/GenBank/DDBJ databases">
        <authorList>
            <person name="Chiriac C."/>
            <person name="Salcher M."/>
            <person name="Ghai R."/>
            <person name="Kavagutti S V."/>
        </authorList>
    </citation>
    <scope>NUCLEOTIDE SEQUENCE</scope>
</reference>
<dbReference type="Gene3D" id="2.40.33.20">
    <property type="entry name" value="PK beta-barrel domain-like"/>
    <property type="match status" value="1"/>
</dbReference>
<accession>A0A6J6QXJ5</accession>
<dbReference type="InterPro" id="IPR005303">
    <property type="entry name" value="MOCOS_middle"/>
</dbReference>
<dbReference type="GO" id="GO:0030170">
    <property type="term" value="F:pyridoxal phosphate binding"/>
    <property type="evidence" value="ECO:0007669"/>
    <property type="project" value="InterPro"/>
</dbReference>
<feature type="domain" description="MOSC" evidence="1">
    <location>
        <begin position="79"/>
        <end position="259"/>
    </location>
</feature>
<dbReference type="PROSITE" id="PS51340">
    <property type="entry name" value="MOSC"/>
    <property type="match status" value="1"/>
</dbReference>
<dbReference type="InterPro" id="IPR011037">
    <property type="entry name" value="Pyrv_Knase-like_insert_dom_sf"/>
</dbReference>
<dbReference type="AlphaFoldDB" id="A0A6J6QXJ5"/>
<dbReference type="Pfam" id="PF03473">
    <property type="entry name" value="MOSC"/>
    <property type="match status" value="1"/>
</dbReference>
<protein>
    <submittedName>
        <fullName evidence="2">Unannotated protein</fullName>
    </submittedName>
</protein>
<dbReference type="GO" id="GO:0003824">
    <property type="term" value="F:catalytic activity"/>
    <property type="evidence" value="ECO:0007669"/>
    <property type="project" value="InterPro"/>
</dbReference>
<dbReference type="InterPro" id="IPR005302">
    <property type="entry name" value="MoCF_Sase_C"/>
</dbReference>
<proteinExistence type="predicted"/>
<dbReference type="Pfam" id="PF03476">
    <property type="entry name" value="MOSC_N"/>
    <property type="match status" value="1"/>
</dbReference>
<evidence type="ECO:0000259" key="1">
    <source>
        <dbReference type="PROSITE" id="PS51340"/>
    </source>
</evidence>
<evidence type="ECO:0000313" key="2">
    <source>
        <dbReference type="EMBL" id="CAB4716380.1"/>
    </source>
</evidence>
<name>A0A6J6QXJ5_9ZZZZ</name>
<organism evidence="2">
    <name type="scientific">freshwater metagenome</name>
    <dbReference type="NCBI Taxonomy" id="449393"/>
    <lineage>
        <taxon>unclassified sequences</taxon>
        <taxon>metagenomes</taxon>
        <taxon>ecological metagenomes</taxon>
    </lineage>
</organism>
<dbReference type="GO" id="GO:0030151">
    <property type="term" value="F:molybdenum ion binding"/>
    <property type="evidence" value="ECO:0007669"/>
    <property type="project" value="InterPro"/>
</dbReference>
<sequence>MILGTVGSCLRYPVKSFQGLEVSTITVQTSGVVGDRERAVIDLESQRVLSAKRAADMLMASASDSGFSIPGQGEMSFDDPSVDSVLSAWLGREVALRAIGQLESSAGDEPLAYEMTFDPTNDEAEYFQIPIPAGTFLDLAAVHLLTRRTLEGCAELRPDLNFDARRFRPNLILDVPGEAFLEDDWIGRRMRIGVNLLLEISQPTVRCAMPLRAQPELNSEPGLFHAMTELHPEFPNHLGAYANVLEAGVVSIGDEIELED</sequence>
<dbReference type="SUPFAM" id="SSF50800">
    <property type="entry name" value="PK beta-barrel domain-like"/>
    <property type="match status" value="1"/>
</dbReference>
<gene>
    <name evidence="2" type="ORF">UFOPK2582_01687</name>
</gene>
<dbReference type="EMBL" id="CAEZXS010000280">
    <property type="protein sequence ID" value="CAB4716380.1"/>
    <property type="molecule type" value="Genomic_DNA"/>
</dbReference>